<dbReference type="Proteomes" id="UP000677228">
    <property type="component" value="Unassembled WGS sequence"/>
</dbReference>
<gene>
    <name evidence="3" type="ORF">GPM918_LOCUS30566</name>
    <name evidence="2" type="ORF">OVA965_LOCUS22998</name>
    <name evidence="5" type="ORF">SRO942_LOCUS31181</name>
    <name evidence="4" type="ORF">TMI583_LOCUS23715</name>
</gene>
<organism evidence="3 6">
    <name type="scientific">Didymodactylos carnosus</name>
    <dbReference type="NCBI Taxonomy" id="1234261"/>
    <lineage>
        <taxon>Eukaryota</taxon>
        <taxon>Metazoa</taxon>
        <taxon>Spiralia</taxon>
        <taxon>Gnathifera</taxon>
        <taxon>Rotifera</taxon>
        <taxon>Eurotatoria</taxon>
        <taxon>Bdelloidea</taxon>
        <taxon>Philodinida</taxon>
        <taxon>Philodinidae</taxon>
        <taxon>Didymodactylos</taxon>
    </lineage>
</organism>
<evidence type="ECO:0000256" key="1">
    <source>
        <dbReference type="SAM" id="MobiDB-lite"/>
    </source>
</evidence>
<name>A0A815GVB0_9BILA</name>
<dbReference type="Proteomes" id="UP000682733">
    <property type="component" value="Unassembled WGS sequence"/>
</dbReference>
<evidence type="ECO:0000313" key="3">
    <source>
        <dbReference type="EMBL" id="CAF1343794.1"/>
    </source>
</evidence>
<dbReference type="OrthoDB" id="10060372at2759"/>
<keyword evidence="6" id="KW-1185">Reference proteome</keyword>
<sequence length="125" mass="14943">MTLDHDDDEEFGDFQDESADSEDEDADPSFDEMVKGEKGSIKANFSLDYMKKIVEYYDARDLNGRRRHTWKSTQHRFKSIPHRQHIARFRHYIDQHGTKTEKIQTVDDFVYEKFEEARDNALLYC</sequence>
<evidence type="ECO:0000313" key="4">
    <source>
        <dbReference type="EMBL" id="CAF3990960.1"/>
    </source>
</evidence>
<dbReference type="EMBL" id="CAJNOK010013197">
    <property type="protein sequence ID" value="CAF1179697.1"/>
    <property type="molecule type" value="Genomic_DNA"/>
</dbReference>
<dbReference type="EMBL" id="CAJOBA010034726">
    <property type="protein sequence ID" value="CAF3990960.1"/>
    <property type="molecule type" value="Genomic_DNA"/>
</dbReference>
<evidence type="ECO:0000313" key="2">
    <source>
        <dbReference type="EMBL" id="CAF1179697.1"/>
    </source>
</evidence>
<protein>
    <submittedName>
        <fullName evidence="3">Uncharacterized protein</fullName>
    </submittedName>
</protein>
<reference evidence="3" key="1">
    <citation type="submission" date="2021-02" db="EMBL/GenBank/DDBJ databases">
        <authorList>
            <person name="Nowell W R."/>
        </authorList>
    </citation>
    <scope>NUCLEOTIDE SEQUENCE</scope>
</reference>
<proteinExistence type="predicted"/>
<dbReference type="EMBL" id="CAJOBC010060325">
    <property type="protein sequence ID" value="CAF4207491.1"/>
    <property type="molecule type" value="Genomic_DNA"/>
</dbReference>
<dbReference type="Proteomes" id="UP000663829">
    <property type="component" value="Unassembled WGS sequence"/>
</dbReference>
<evidence type="ECO:0000313" key="5">
    <source>
        <dbReference type="EMBL" id="CAF4207491.1"/>
    </source>
</evidence>
<feature type="compositionally biased region" description="Acidic residues" evidence="1">
    <location>
        <begin position="1"/>
        <end position="30"/>
    </location>
</feature>
<dbReference type="AlphaFoldDB" id="A0A815GVB0"/>
<dbReference type="Proteomes" id="UP000681722">
    <property type="component" value="Unassembled WGS sequence"/>
</dbReference>
<comment type="caution">
    <text evidence="3">The sequence shown here is derived from an EMBL/GenBank/DDBJ whole genome shotgun (WGS) entry which is preliminary data.</text>
</comment>
<accession>A0A815GVB0</accession>
<dbReference type="EMBL" id="CAJNOQ010014543">
    <property type="protein sequence ID" value="CAF1343794.1"/>
    <property type="molecule type" value="Genomic_DNA"/>
</dbReference>
<evidence type="ECO:0000313" key="6">
    <source>
        <dbReference type="Proteomes" id="UP000663829"/>
    </source>
</evidence>
<feature type="region of interest" description="Disordered" evidence="1">
    <location>
        <begin position="1"/>
        <end position="33"/>
    </location>
</feature>